<comment type="caution">
    <text evidence="7">The sequence shown here is derived from an EMBL/GenBank/DDBJ whole genome shotgun (WGS) entry which is preliminary data.</text>
</comment>
<keyword evidence="3 4" id="KW-0274">FAD</keyword>
<dbReference type="PIRSF" id="PIRSF000137">
    <property type="entry name" value="Alcohol_oxidase"/>
    <property type="match status" value="1"/>
</dbReference>
<dbReference type="PROSITE" id="PS00623">
    <property type="entry name" value="GMC_OXRED_1"/>
    <property type="match status" value="1"/>
</dbReference>
<feature type="domain" description="Glucose-methanol-choline oxidoreductase N-terminal" evidence="6">
    <location>
        <begin position="281"/>
        <end position="295"/>
    </location>
</feature>
<dbReference type="InterPro" id="IPR000172">
    <property type="entry name" value="GMC_OxRdtase_N"/>
</dbReference>
<feature type="binding site" evidence="3">
    <location>
        <begin position="21"/>
        <end position="22"/>
    </location>
    <ligand>
        <name>FAD</name>
        <dbReference type="ChEBI" id="CHEBI:57692"/>
    </ligand>
</feature>
<dbReference type="InterPro" id="IPR012132">
    <property type="entry name" value="GMC_OxRdtase"/>
</dbReference>
<feature type="domain" description="Glucose-methanol-choline oxidoreductase N-terminal" evidence="5">
    <location>
        <begin position="92"/>
        <end position="115"/>
    </location>
</feature>
<evidence type="ECO:0000313" key="7">
    <source>
        <dbReference type="EMBL" id="RSH94202.1"/>
    </source>
</evidence>
<organism evidence="7 8">
    <name type="scientific">Saitozyma podzolica</name>
    <dbReference type="NCBI Taxonomy" id="1890683"/>
    <lineage>
        <taxon>Eukaryota</taxon>
        <taxon>Fungi</taxon>
        <taxon>Dikarya</taxon>
        <taxon>Basidiomycota</taxon>
        <taxon>Agaricomycotina</taxon>
        <taxon>Tremellomycetes</taxon>
        <taxon>Tremellales</taxon>
        <taxon>Trimorphomycetaceae</taxon>
        <taxon>Saitozyma</taxon>
    </lineage>
</organism>
<dbReference type="PROSITE" id="PS00624">
    <property type="entry name" value="GMC_OXRED_2"/>
    <property type="match status" value="1"/>
</dbReference>
<dbReference type="GO" id="GO:0016614">
    <property type="term" value="F:oxidoreductase activity, acting on CH-OH group of donors"/>
    <property type="evidence" value="ECO:0007669"/>
    <property type="project" value="InterPro"/>
</dbReference>
<evidence type="ECO:0000313" key="8">
    <source>
        <dbReference type="Proteomes" id="UP000279259"/>
    </source>
</evidence>
<dbReference type="Gene3D" id="3.50.50.60">
    <property type="entry name" value="FAD/NAD(P)-binding domain"/>
    <property type="match status" value="1"/>
</dbReference>
<evidence type="ECO:0000256" key="3">
    <source>
        <dbReference type="PIRSR" id="PIRSR000137-2"/>
    </source>
</evidence>
<sequence length="603" mass="65033">MNGSLPSEVVEGDVVIAGGGTTACVIAARLAEALPDLQIIIVESGADNRDDERVSRPLDGMFRVYEGASEVRYIQSTPSEHLDGRGPVVPVGNILGGSSSINFMMYNNASGSDFDDWQQPGWTFEELKPVIRKIETYNVADITRDDDVHGTEGPIPVSRGGHRVPYAEDYFRAMKLVKNVPRVEDIADYKTGHGCSFLAKLIDPKTGRRANAAHSYLYDRGHASTGSNIRILTHKTVVRVTFDGTRASGLEVCDTPRSPLDEAVSGIQQVKARKLVLVCGGAFGTPTILERSGIGKSDFLEGLGIDVVVDLPGVGKEYQDHELTICSYHAAEDTETLDEYPRGEAHVKAAADAEFKRTGGGLAASNGFDFAFKVRPTAADIQEMGPIFESHWKEVALNKPDKPLYSGPLVPYFMGPTPRPASGRYFSLGAFLNCSVHITSANPHVPPSFDAGLLTHPADLPVHVWAYKMLREVARRLPMYRGEYAPSHPSFAPDSTAACVSVTQNASPDQVQSLSYSSADDAAIESWVRKTVGTAYHSMSTCPMRPRESDGVVDGHLNVYGVQGLKVADLSICPSNLGTNTTTVALIIGEKAAQIVVEELRGA</sequence>
<feature type="binding site" evidence="3">
    <location>
        <position position="237"/>
    </location>
    <ligand>
        <name>FAD</name>
        <dbReference type="ChEBI" id="CHEBI:57692"/>
    </ligand>
</feature>
<evidence type="ECO:0000256" key="1">
    <source>
        <dbReference type="ARBA" id="ARBA00001974"/>
    </source>
</evidence>
<accession>A0A427YSZ2</accession>
<dbReference type="Proteomes" id="UP000279259">
    <property type="component" value="Unassembled WGS sequence"/>
</dbReference>
<dbReference type="InterPro" id="IPR007867">
    <property type="entry name" value="GMC_OxRtase_C"/>
</dbReference>
<dbReference type="InterPro" id="IPR036188">
    <property type="entry name" value="FAD/NAD-bd_sf"/>
</dbReference>
<evidence type="ECO:0000259" key="6">
    <source>
        <dbReference type="PROSITE" id="PS00624"/>
    </source>
</evidence>
<keyword evidence="8" id="KW-1185">Reference proteome</keyword>
<dbReference type="PANTHER" id="PTHR11552">
    <property type="entry name" value="GLUCOSE-METHANOL-CHOLINE GMC OXIDOREDUCTASE"/>
    <property type="match status" value="1"/>
</dbReference>
<dbReference type="SUPFAM" id="SSF54373">
    <property type="entry name" value="FAD-linked reductases, C-terminal domain"/>
    <property type="match status" value="1"/>
</dbReference>
<dbReference type="GO" id="GO:0050660">
    <property type="term" value="F:flavin adenine dinucleotide binding"/>
    <property type="evidence" value="ECO:0007669"/>
    <property type="project" value="InterPro"/>
</dbReference>
<dbReference type="PANTHER" id="PTHR11552:SF78">
    <property type="entry name" value="GLUCOSE-METHANOL-CHOLINE OXIDOREDUCTASE N-TERMINAL DOMAIN-CONTAINING PROTEIN"/>
    <property type="match status" value="1"/>
</dbReference>
<comment type="cofactor">
    <cofactor evidence="1 3">
        <name>FAD</name>
        <dbReference type="ChEBI" id="CHEBI:57692"/>
    </cofactor>
</comment>
<dbReference type="Pfam" id="PF05199">
    <property type="entry name" value="GMC_oxred_C"/>
    <property type="match status" value="1"/>
</dbReference>
<dbReference type="Gene3D" id="3.30.560.10">
    <property type="entry name" value="Glucose Oxidase, domain 3"/>
    <property type="match status" value="1"/>
</dbReference>
<protein>
    <recommendedName>
        <fullName evidence="5 6">Glucose-methanol-choline oxidoreductase N-terminal domain-containing protein</fullName>
    </recommendedName>
</protein>
<evidence type="ECO:0000259" key="5">
    <source>
        <dbReference type="PROSITE" id="PS00623"/>
    </source>
</evidence>
<dbReference type="Pfam" id="PF00732">
    <property type="entry name" value="GMC_oxred_N"/>
    <property type="match status" value="1"/>
</dbReference>
<dbReference type="EMBL" id="RSCD01000002">
    <property type="protein sequence ID" value="RSH94202.1"/>
    <property type="molecule type" value="Genomic_DNA"/>
</dbReference>
<evidence type="ECO:0000256" key="4">
    <source>
        <dbReference type="RuleBase" id="RU003968"/>
    </source>
</evidence>
<evidence type="ECO:0000256" key="2">
    <source>
        <dbReference type="ARBA" id="ARBA00010790"/>
    </source>
</evidence>
<dbReference type="OrthoDB" id="269227at2759"/>
<name>A0A427YSZ2_9TREE</name>
<proteinExistence type="inferred from homology"/>
<comment type="similarity">
    <text evidence="2 4">Belongs to the GMC oxidoreductase family.</text>
</comment>
<dbReference type="AlphaFoldDB" id="A0A427YSZ2"/>
<keyword evidence="4" id="KW-0285">Flavoprotein</keyword>
<gene>
    <name evidence="7" type="ORF">EHS25_004005</name>
</gene>
<dbReference type="STRING" id="1890683.A0A427YSZ2"/>
<reference evidence="7 8" key="1">
    <citation type="submission" date="2018-11" db="EMBL/GenBank/DDBJ databases">
        <title>Genome sequence of Saitozyma podzolica DSM 27192.</title>
        <authorList>
            <person name="Aliyu H."/>
            <person name="Gorte O."/>
            <person name="Ochsenreither K."/>
        </authorList>
    </citation>
    <scope>NUCLEOTIDE SEQUENCE [LARGE SCALE GENOMIC DNA]</scope>
    <source>
        <strain evidence="7 8">DSM 27192</strain>
    </source>
</reference>
<dbReference type="SUPFAM" id="SSF51905">
    <property type="entry name" value="FAD/NAD(P)-binding domain"/>
    <property type="match status" value="1"/>
</dbReference>